<name>A0A6P3FJ61_OCTDE</name>
<dbReference type="Gene3D" id="1.10.730.10">
    <property type="entry name" value="Isoleucyl-tRNA Synthetase, Domain 1"/>
    <property type="match status" value="1"/>
</dbReference>
<dbReference type="CDD" id="cd07961">
    <property type="entry name" value="Anticodon_Ia_Ile_ABEc"/>
    <property type="match status" value="1"/>
</dbReference>
<evidence type="ECO:0000256" key="7">
    <source>
        <dbReference type="ARBA" id="ARBA00022598"/>
    </source>
</evidence>
<feature type="domain" description="Methionyl/Valyl/Leucyl/Isoleucyl-tRNA synthetase anticodon-binding" evidence="19">
    <location>
        <begin position="693"/>
        <end position="849"/>
    </location>
</feature>
<evidence type="ECO:0000256" key="2">
    <source>
        <dbReference type="ARBA" id="ARBA00004514"/>
    </source>
</evidence>
<evidence type="ECO:0000256" key="6">
    <source>
        <dbReference type="ARBA" id="ARBA00022553"/>
    </source>
</evidence>
<dbReference type="GeneID" id="101574032"/>
<dbReference type="SUPFAM" id="SSF52374">
    <property type="entry name" value="Nucleotidylyl transferase"/>
    <property type="match status" value="1"/>
</dbReference>
<dbReference type="GO" id="GO:0002161">
    <property type="term" value="F:aminoacyl-tRNA deacylase activity"/>
    <property type="evidence" value="ECO:0007669"/>
    <property type="project" value="InterPro"/>
</dbReference>
<dbReference type="PANTHER" id="PTHR42780">
    <property type="entry name" value="SOLEUCYL-TRNA SYNTHETASE"/>
    <property type="match status" value="1"/>
</dbReference>
<dbReference type="InterPro" id="IPR002301">
    <property type="entry name" value="Ile-tRNA-ligase"/>
</dbReference>
<comment type="subcellular location">
    <subcellularLocation>
        <location evidence="2">Cytoplasm</location>
        <location evidence="2">Cytosol</location>
    </subcellularLocation>
</comment>
<dbReference type="Pfam" id="PF23567">
    <property type="entry name" value="Ubiquitin_IARS1"/>
    <property type="match status" value="2"/>
</dbReference>
<dbReference type="InterPro" id="IPR014729">
    <property type="entry name" value="Rossmann-like_a/b/a_fold"/>
</dbReference>
<dbReference type="PROSITE" id="PS00178">
    <property type="entry name" value="AA_TRNA_LIGASE_I"/>
    <property type="match status" value="1"/>
</dbReference>
<dbReference type="InterPro" id="IPR009008">
    <property type="entry name" value="Val/Leu/Ile-tRNA-synth_edit"/>
</dbReference>
<dbReference type="GO" id="GO:0004822">
    <property type="term" value="F:isoleucine-tRNA ligase activity"/>
    <property type="evidence" value="ECO:0007669"/>
    <property type="project" value="UniProtKB-EC"/>
</dbReference>
<evidence type="ECO:0000259" key="19">
    <source>
        <dbReference type="Pfam" id="PF08264"/>
    </source>
</evidence>
<dbReference type="PRINTS" id="PR00984">
    <property type="entry name" value="TRNASYNTHILE"/>
</dbReference>
<organism evidence="21 22">
    <name type="scientific">Octodon degus</name>
    <name type="common">Degu</name>
    <name type="synonym">Sciurus degus</name>
    <dbReference type="NCBI Taxonomy" id="10160"/>
    <lineage>
        <taxon>Eukaryota</taxon>
        <taxon>Metazoa</taxon>
        <taxon>Chordata</taxon>
        <taxon>Craniata</taxon>
        <taxon>Vertebrata</taxon>
        <taxon>Euteleostomi</taxon>
        <taxon>Mammalia</taxon>
        <taxon>Eutheria</taxon>
        <taxon>Euarchontoglires</taxon>
        <taxon>Glires</taxon>
        <taxon>Rodentia</taxon>
        <taxon>Hystricomorpha</taxon>
        <taxon>Octodontidae</taxon>
        <taxon>Octodon</taxon>
    </lineage>
</organism>
<dbReference type="FunCoup" id="A0A6P3FJ61">
    <property type="interactions" value="3457"/>
</dbReference>
<dbReference type="Pfam" id="PF19302">
    <property type="entry name" value="DUF5915"/>
    <property type="match status" value="2"/>
</dbReference>
<feature type="domain" description="Isoleucine--tRNA ligase cytoplasmic ubiquitin-like" evidence="20">
    <location>
        <begin position="1143"/>
        <end position="1232"/>
    </location>
</feature>
<dbReference type="GO" id="GO:0000049">
    <property type="term" value="F:tRNA binding"/>
    <property type="evidence" value="ECO:0007669"/>
    <property type="project" value="InterPro"/>
</dbReference>
<evidence type="ECO:0000256" key="5">
    <source>
        <dbReference type="ARBA" id="ARBA00022490"/>
    </source>
</evidence>
<dbReference type="RefSeq" id="XP_004638729.1">
    <property type="nucleotide sequence ID" value="XM_004638672.2"/>
</dbReference>
<dbReference type="Pfam" id="PF00133">
    <property type="entry name" value="tRNA-synt_1"/>
    <property type="match status" value="1"/>
</dbReference>
<dbReference type="Pfam" id="PF08264">
    <property type="entry name" value="Anticodon_1"/>
    <property type="match status" value="1"/>
</dbReference>
<dbReference type="CTD" id="3376"/>
<evidence type="ECO:0000256" key="12">
    <source>
        <dbReference type="ARBA" id="ARBA00023146"/>
    </source>
</evidence>
<dbReference type="GO" id="GO:0017101">
    <property type="term" value="C:aminoacyl-tRNA synthetase multienzyme complex"/>
    <property type="evidence" value="ECO:0007669"/>
    <property type="project" value="UniProtKB-ARBA"/>
</dbReference>
<dbReference type="FunFam" id="3.40.50.620:FF:000414">
    <property type="entry name" value="Isoleucine--tRNA ligase, cytoplasmic-like"/>
    <property type="match status" value="1"/>
</dbReference>
<dbReference type="SUPFAM" id="SSF50677">
    <property type="entry name" value="ValRS/IleRS/LeuRS editing domain"/>
    <property type="match status" value="1"/>
</dbReference>
<comment type="catalytic activity">
    <reaction evidence="14">
        <text>tRNA(Ile) + L-isoleucine + ATP = L-isoleucyl-tRNA(Ile) + AMP + diphosphate</text>
        <dbReference type="Rhea" id="RHEA:11060"/>
        <dbReference type="Rhea" id="RHEA-COMP:9666"/>
        <dbReference type="Rhea" id="RHEA-COMP:9695"/>
        <dbReference type="ChEBI" id="CHEBI:30616"/>
        <dbReference type="ChEBI" id="CHEBI:33019"/>
        <dbReference type="ChEBI" id="CHEBI:58045"/>
        <dbReference type="ChEBI" id="CHEBI:78442"/>
        <dbReference type="ChEBI" id="CHEBI:78528"/>
        <dbReference type="ChEBI" id="CHEBI:456215"/>
        <dbReference type="EC" id="6.1.1.5"/>
    </reaction>
</comment>
<evidence type="ECO:0000256" key="14">
    <source>
        <dbReference type="ARBA" id="ARBA00048359"/>
    </source>
</evidence>
<keyword evidence="8 17" id="KW-0547">Nucleotide-binding</keyword>
<dbReference type="InterPro" id="IPR013155">
    <property type="entry name" value="M/V/L/I-tRNA-synth_anticd-bd"/>
</dbReference>
<sequence>MVQQVPENIDFPAEEEKILQFWSEFNCFQECLKQSKHRPKFTFYDGPPFATGLPHYGHILAGTIKDIVTRYAHQSGFHVDRRFGWDCHGLPVEYEIDKTLGIRGPDDVAKMGIAEYNNQCRSIVMRYSSEWKCIVSRLGRWIDFDNDYKTLYPQFMESVWWVFKQLYDKGLVYRGVKVMPYSTACNTPLSNFEAHQNYKDVQDPSVFVAFPLEEDENISLVAWTTTPWTLPSNLAVCVNPDMQYVKIKDFARGKLFILMEARLSALYKLESDYEILERFPGVYLKGKKYKPLFDYFLKYKENGAFSVLVDNYVKEEEGTGIVHQAPYFGADDFRVCMDFNIIQKDSPPICPVDASGCFTAEVTHFTGQYVKDADKHIIRTLKEQGRLVATSTFTHSYPFCWRSDTPLIYKAVPSWFVRVEHMVDRLLRNNDLCYWVPEFVREKRFGNWLRDARDWAISRNRYWGTPIPLWVSDDFEEIVCVGSVAELEELSGAKISDLHRESIDHLTIPSRRGKSPLRRISEVFDCWFESGSMPYAQVHYPFENKREFEDAFPADFIGEGIDQTRGWFYTLLVLATALFGQPPFKNVIVNGLILASDGQKMSKRKKNYPDPVSVIQKYGADALRLYLINSPVVRAENLRFKEEGVRDVLKDVLLPWYNAYRFFTQNILRLEKEEGVEFLYNENTIRESPNITDRWILSFMQSLLGFFETEMAAYRLYTVVPRLVKFVDVLTNWYVRMNRRRLKGENGKEDCVMALETLFSVLLSLCRLMAPYTPFLTELMYQNLKTLIDPASVQDKDTLSIHYLMLPHVREDLIDKKTENAVSRMQSVIELGRVIRDRKTIPIKYPLKEIVVIHQDPEALNDIRSLEKYILEELNVRKVTLSTDKNKYGIRLRAEPDHMVLGKRLKGAFKAVMMAIKQLDSEQLEQFQKSGLITRQKPIRWKALVLLDVTPDQSMLDEGMAREVINRIQKLRKKYNLVPTDEITVYYNAKSEERYLNKIIESHTEFICATIKAPLKPYPVSASEEILIKEKTQLKGSDLEITFTRGFSDPGPACAYVNLNICANGREQGGVLLLENPKGDNRLDLLKLKSVVTSIFGVKNTELAVFHGETEIQNQTDLLSLSGRTLCVTAGPAPSPAKSPSPLLCQYINLQLLNTEPQECLVGTVGTLLLENPLGQNGLTHQGLLYEAAKVFGLRGRKLKLFLNETQTQEITEDIPMKTLNMKTVFVSVLPMTAEC</sequence>
<feature type="domain" description="Aminoacyl-tRNA synthetase class Ia" evidence="18">
    <location>
        <begin position="17"/>
        <end position="638"/>
    </location>
</feature>
<keyword evidence="9 17" id="KW-0067">ATP-binding</keyword>
<dbReference type="InterPro" id="IPR002300">
    <property type="entry name" value="aa-tRNA-synth_Ia"/>
</dbReference>
<evidence type="ECO:0000256" key="10">
    <source>
        <dbReference type="ARBA" id="ARBA00022917"/>
    </source>
</evidence>
<evidence type="ECO:0000256" key="16">
    <source>
        <dbReference type="ARBA" id="ARBA00069879"/>
    </source>
</evidence>
<accession>A0A6P3FJ61</accession>
<keyword evidence="6" id="KW-0597">Phosphoprotein</keyword>
<dbReference type="OrthoDB" id="1706657at2759"/>
<evidence type="ECO:0000256" key="9">
    <source>
        <dbReference type="ARBA" id="ARBA00022840"/>
    </source>
</evidence>
<evidence type="ECO:0000313" key="21">
    <source>
        <dbReference type="Proteomes" id="UP000515203"/>
    </source>
</evidence>
<gene>
    <name evidence="22" type="primary">Iars</name>
</gene>
<evidence type="ECO:0000256" key="4">
    <source>
        <dbReference type="ARBA" id="ARBA00013165"/>
    </source>
</evidence>
<keyword evidence="7 17" id="KW-0436">Ligase</keyword>
<evidence type="ECO:0000256" key="13">
    <source>
        <dbReference type="ARBA" id="ARBA00032665"/>
    </source>
</evidence>
<dbReference type="NCBIfam" id="TIGR00392">
    <property type="entry name" value="ileS"/>
    <property type="match status" value="1"/>
</dbReference>
<comment type="similarity">
    <text evidence="3 17">Belongs to the class-I aminoacyl-tRNA synthetase family.</text>
</comment>
<dbReference type="CDD" id="cd00818">
    <property type="entry name" value="IleRS_core"/>
    <property type="match status" value="1"/>
</dbReference>
<comment type="subunit">
    <text evidence="15">Part of a multisubunit complex that groups tRNA ligases for Arg (RARS1), Asp (DARS1), Gln (QARS1), Ile (IARS1), Leu (LARS1), Lys (KARS1), Met (MARS1) the bifunctional ligase for Glu and Pro (EPRS1) and the auxiliary subunits AIMP1/p43, AIMP2/p38 and EEF1E1/p18.</text>
</comment>
<evidence type="ECO:0000259" key="20">
    <source>
        <dbReference type="Pfam" id="PF23567"/>
    </source>
</evidence>
<evidence type="ECO:0000256" key="11">
    <source>
        <dbReference type="ARBA" id="ARBA00022990"/>
    </source>
</evidence>
<dbReference type="PANTHER" id="PTHR42780:SF1">
    <property type="entry name" value="ISOLEUCINE--TRNA LIGASE, CYTOPLASMIC"/>
    <property type="match status" value="1"/>
</dbReference>
<evidence type="ECO:0000256" key="1">
    <source>
        <dbReference type="ARBA" id="ARBA00003170"/>
    </source>
</evidence>
<dbReference type="GO" id="GO:0005829">
    <property type="term" value="C:cytosol"/>
    <property type="evidence" value="ECO:0007669"/>
    <property type="project" value="UniProtKB-SubCell"/>
</dbReference>
<evidence type="ECO:0000256" key="8">
    <source>
        <dbReference type="ARBA" id="ARBA00022741"/>
    </source>
</evidence>
<dbReference type="Proteomes" id="UP000515203">
    <property type="component" value="Unplaced"/>
</dbReference>
<dbReference type="Gene3D" id="3.40.50.620">
    <property type="entry name" value="HUPs"/>
    <property type="match status" value="2"/>
</dbReference>
<dbReference type="InterPro" id="IPR001412">
    <property type="entry name" value="aa-tRNA-synth_I_CS"/>
</dbReference>
<dbReference type="InParanoid" id="A0A6P3FJ61"/>
<dbReference type="InterPro" id="IPR009080">
    <property type="entry name" value="tRNAsynth_Ia_anticodon-bd"/>
</dbReference>
<dbReference type="GO" id="GO:0006428">
    <property type="term" value="P:isoleucyl-tRNA aminoacylation"/>
    <property type="evidence" value="ECO:0007669"/>
    <property type="project" value="InterPro"/>
</dbReference>
<reference evidence="22" key="1">
    <citation type="submission" date="2025-08" db="UniProtKB">
        <authorList>
            <consortium name="RefSeq"/>
        </authorList>
    </citation>
    <scope>IDENTIFICATION</scope>
</reference>
<feature type="domain" description="Isoleucine--tRNA ligase cytoplasmic ubiquitin-like" evidence="20">
    <location>
        <begin position="1051"/>
        <end position="1132"/>
    </location>
</feature>
<dbReference type="FunFam" id="3.90.740.10:FF:000056">
    <property type="entry name" value="Isoleucine--tRNA ligase, cytoplasmic"/>
    <property type="match status" value="1"/>
</dbReference>
<keyword evidence="12 17" id="KW-0030">Aminoacyl-tRNA synthetase</keyword>
<dbReference type="InterPro" id="IPR057033">
    <property type="entry name" value="Ubiquitin_IARS1"/>
</dbReference>
<dbReference type="InterPro" id="IPR023586">
    <property type="entry name" value="Ile-tRNA-ligase_type2"/>
</dbReference>
<dbReference type="HAMAP" id="MF_02003">
    <property type="entry name" value="Ile_tRNA_synth_type2"/>
    <property type="match status" value="1"/>
</dbReference>
<evidence type="ECO:0000256" key="17">
    <source>
        <dbReference type="RuleBase" id="RU363035"/>
    </source>
</evidence>
<proteinExistence type="inferred from homology"/>
<evidence type="ECO:0000313" key="22">
    <source>
        <dbReference type="RefSeq" id="XP_004638729.1"/>
    </source>
</evidence>
<dbReference type="GO" id="GO:0005524">
    <property type="term" value="F:ATP binding"/>
    <property type="evidence" value="ECO:0007669"/>
    <property type="project" value="UniProtKB-KW"/>
</dbReference>
<keyword evidence="11" id="KW-0007">Acetylation</keyword>
<keyword evidence="21" id="KW-1185">Reference proteome</keyword>
<keyword evidence="5" id="KW-0963">Cytoplasm</keyword>
<protein>
    <recommendedName>
        <fullName evidence="16">Isoleucine--tRNA ligase, cytoplasmic</fullName>
        <ecNumber evidence="4">6.1.1.5</ecNumber>
    </recommendedName>
    <alternativeName>
        <fullName evidence="13">Isoleucyl-tRNA synthetase</fullName>
    </alternativeName>
</protein>
<dbReference type="AlphaFoldDB" id="A0A6P3FJ61"/>
<evidence type="ECO:0000256" key="15">
    <source>
        <dbReference type="ARBA" id="ARBA00063494"/>
    </source>
</evidence>
<evidence type="ECO:0000259" key="18">
    <source>
        <dbReference type="Pfam" id="PF00133"/>
    </source>
</evidence>
<dbReference type="FunFam" id="3.40.50.620:FF:000050">
    <property type="entry name" value="Isoleucyl-tRNA synthetase,cytoplasmic"/>
    <property type="match status" value="1"/>
</dbReference>
<dbReference type="SUPFAM" id="SSF47323">
    <property type="entry name" value="Anticodon-binding domain of a subclass of class I aminoacyl-tRNA synthetases"/>
    <property type="match status" value="1"/>
</dbReference>
<comment type="function">
    <text evidence="1">Catalyzes the specific attachment of an amino acid to its cognate tRNA in a 2 step reaction: the amino acid (AA) is first activated by ATP to form AA-AMP and then transferred to the acceptor end of the tRNA.</text>
</comment>
<evidence type="ECO:0000256" key="3">
    <source>
        <dbReference type="ARBA" id="ARBA00005594"/>
    </source>
</evidence>
<dbReference type="EC" id="6.1.1.5" evidence="4"/>
<keyword evidence="10 17" id="KW-0648">Protein biosynthesis</keyword>
<dbReference type="FunFam" id="1.10.730.10:FF:000004">
    <property type="entry name" value="Isoleucyl-tRNA synthetase, cytoplasmic"/>
    <property type="match status" value="1"/>
</dbReference>
<dbReference type="InterPro" id="IPR033709">
    <property type="entry name" value="Anticodon_Ile_ABEc"/>
</dbReference>